<reference evidence="1" key="1">
    <citation type="submission" date="2019-02" db="EMBL/GenBank/DDBJ databases">
        <authorList>
            <person name="Gruber-Vodicka R. H."/>
            <person name="Seah K. B. B."/>
        </authorList>
    </citation>
    <scope>NUCLEOTIDE SEQUENCE</scope>
    <source>
        <strain evidence="1">BECK_DK161</strain>
    </source>
</reference>
<organism evidence="1">
    <name type="scientific">Candidatus Kentrum sp. DK</name>
    <dbReference type="NCBI Taxonomy" id="2126562"/>
    <lineage>
        <taxon>Bacteria</taxon>
        <taxon>Pseudomonadati</taxon>
        <taxon>Pseudomonadota</taxon>
        <taxon>Gammaproteobacteria</taxon>
        <taxon>Candidatus Kentrum</taxon>
    </lineage>
</organism>
<gene>
    <name evidence="1" type="ORF">BECKDK2373C_GA0170839_10028</name>
</gene>
<accession>A0A450RUI3</accession>
<proteinExistence type="predicted"/>
<evidence type="ECO:0000313" key="1">
    <source>
        <dbReference type="EMBL" id="VFJ42705.1"/>
    </source>
</evidence>
<dbReference type="AlphaFoldDB" id="A0A450RUI3"/>
<sequence>MIGKDYLGPDRVLNAIRVQLRHPFTDADRVWVIVEGPTDQKLFGKLLDGPQVQVETSHGGVTGVLAIVAALLPETRRVIGIRDADFLHLEGKEESAEHVFVTDCHDAEMMSISCDEAYRQVAREYIGEEKRQRFSREKILASLAFIGGLRWLSHADSLKLNFDGLGLGEHYDAETLILDETGFLAVILERSKAGRTVSKEDVEAKIANVSDYRNLCNGHDFQRVFALLAGAGKKKKIGPGDVGGAFRIAYRPEDFRKTNLYGKLKEWASGQSLPLFSAGMARETR</sequence>
<dbReference type="EMBL" id="CAADEY010000002">
    <property type="protein sequence ID" value="VFJ42705.1"/>
    <property type="molecule type" value="Genomic_DNA"/>
</dbReference>
<protein>
    <submittedName>
        <fullName evidence="1">Uncharacterized protein</fullName>
    </submittedName>
</protein>
<name>A0A450RUI3_9GAMM</name>